<evidence type="ECO:0000256" key="3">
    <source>
        <dbReference type="ARBA" id="ARBA00023024"/>
    </source>
</evidence>
<comment type="similarity">
    <text evidence="8">Belongs to the glycosyl hydrolase 18 family.</text>
</comment>
<protein>
    <submittedName>
        <fullName evidence="11">Glycoside hydrolase family 18 protein</fullName>
    </submittedName>
</protein>
<dbReference type="PANTHER" id="PTHR11177">
    <property type="entry name" value="CHITINASE"/>
    <property type="match status" value="1"/>
</dbReference>
<dbReference type="GO" id="GO:0000272">
    <property type="term" value="P:polysaccharide catabolic process"/>
    <property type="evidence" value="ECO:0007669"/>
    <property type="project" value="UniProtKB-KW"/>
</dbReference>
<dbReference type="EMBL" id="KN828301">
    <property type="protein sequence ID" value="KIK75153.1"/>
    <property type="molecule type" value="Genomic_DNA"/>
</dbReference>
<evidence type="ECO:0000256" key="8">
    <source>
        <dbReference type="RuleBase" id="RU004453"/>
    </source>
</evidence>
<evidence type="ECO:0000256" key="7">
    <source>
        <dbReference type="RuleBase" id="RU000489"/>
    </source>
</evidence>
<reference evidence="11 12" key="1">
    <citation type="submission" date="2014-04" db="EMBL/GenBank/DDBJ databases">
        <authorList>
            <consortium name="DOE Joint Genome Institute"/>
            <person name="Kuo A."/>
            <person name="Kohler A."/>
            <person name="Jargeat P."/>
            <person name="Nagy L.G."/>
            <person name="Floudas D."/>
            <person name="Copeland A."/>
            <person name="Barry K.W."/>
            <person name="Cichocki N."/>
            <person name="Veneault-Fourrey C."/>
            <person name="LaButti K."/>
            <person name="Lindquist E.A."/>
            <person name="Lipzen A."/>
            <person name="Lundell T."/>
            <person name="Morin E."/>
            <person name="Murat C."/>
            <person name="Sun H."/>
            <person name="Tunlid A."/>
            <person name="Henrissat B."/>
            <person name="Grigoriev I.V."/>
            <person name="Hibbett D.S."/>
            <person name="Martin F."/>
            <person name="Nordberg H.P."/>
            <person name="Cantor M.N."/>
            <person name="Hua S.X."/>
        </authorList>
    </citation>
    <scope>NUCLEOTIDE SEQUENCE [LARGE SCALE GENOMIC DNA]</scope>
    <source>
        <strain evidence="11 12">Ve08.2h10</strain>
    </source>
</reference>
<keyword evidence="3" id="KW-0146">Chitin degradation</keyword>
<dbReference type="InterPro" id="IPR017853">
    <property type="entry name" value="GH"/>
</dbReference>
<dbReference type="InterPro" id="IPR050314">
    <property type="entry name" value="Glycosyl_Hydrlase_18"/>
</dbReference>
<feature type="domain" description="GH18" evidence="10">
    <location>
        <begin position="38"/>
        <end position="282"/>
    </location>
</feature>
<dbReference type="STRING" id="930991.A0A0D0CIZ1"/>
<evidence type="ECO:0000256" key="4">
    <source>
        <dbReference type="ARBA" id="ARBA00023277"/>
    </source>
</evidence>
<dbReference type="GO" id="GO:0008061">
    <property type="term" value="F:chitin binding"/>
    <property type="evidence" value="ECO:0007669"/>
    <property type="project" value="InterPro"/>
</dbReference>
<dbReference type="GO" id="GO:0008843">
    <property type="term" value="F:endochitinase activity"/>
    <property type="evidence" value="ECO:0007669"/>
    <property type="project" value="UniProtKB-EC"/>
</dbReference>
<evidence type="ECO:0000313" key="12">
    <source>
        <dbReference type="Proteomes" id="UP000054538"/>
    </source>
</evidence>
<feature type="non-terminal residue" evidence="11">
    <location>
        <position position="282"/>
    </location>
</feature>
<evidence type="ECO:0000256" key="1">
    <source>
        <dbReference type="ARBA" id="ARBA00000822"/>
    </source>
</evidence>
<proteinExistence type="inferred from homology"/>
<accession>A0A0D0CIZ1</accession>
<evidence type="ECO:0000256" key="5">
    <source>
        <dbReference type="ARBA" id="ARBA00023295"/>
    </source>
</evidence>
<keyword evidence="5 7" id="KW-0326">Glycosidase</keyword>
<evidence type="ECO:0000256" key="9">
    <source>
        <dbReference type="SAM" id="SignalP"/>
    </source>
</evidence>
<dbReference type="InParanoid" id="A0A0D0CIZ1"/>
<keyword evidence="2 7" id="KW-0378">Hydrolase</keyword>
<dbReference type="InterPro" id="IPR001223">
    <property type="entry name" value="Glyco_hydro18_cat"/>
</dbReference>
<evidence type="ECO:0000313" key="11">
    <source>
        <dbReference type="EMBL" id="KIK75153.1"/>
    </source>
</evidence>
<comment type="catalytic activity">
    <reaction evidence="1">
        <text>Random endo-hydrolysis of N-acetyl-beta-D-glucosaminide (1-&gt;4)-beta-linkages in chitin and chitodextrins.</text>
        <dbReference type="EC" id="3.2.1.14"/>
    </reaction>
</comment>
<dbReference type="Pfam" id="PF00704">
    <property type="entry name" value="Glyco_hydro_18"/>
    <property type="match status" value="1"/>
</dbReference>
<name>A0A0D0CIZ1_9AGAM</name>
<dbReference type="GO" id="GO:0005576">
    <property type="term" value="C:extracellular region"/>
    <property type="evidence" value="ECO:0007669"/>
    <property type="project" value="TreeGrafter"/>
</dbReference>
<dbReference type="PROSITE" id="PS01095">
    <property type="entry name" value="GH18_1"/>
    <property type="match status" value="1"/>
</dbReference>
<sequence>MWFVLTSPLLVLSFALPQASAHPQRTHHHRLATPRAEPVAAAWYAGWHATDGFLLSDVSWDKYNTLIYSFLETTPDVHNLSLNGSEPSVFPQFVSEAHKHGVAAHVALGGWTASRWFSSNVATADNRTAFVKAVTDFCRQYDVDGVNIDWEYPNSQGTGCNTISPNDTQNFLAFLQELRKDPVGAKLTISAATSILPFIDATGSHSTDVTGFAEVFDYITVMNYDVFGPWSAAVGPNAPLNDTCAPPDDQVGSAVTAVKAWTAAGMPLNKIVLGVAAYGHSF</sequence>
<dbReference type="SUPFAM" id="SSF51445">
    <property type="entry name" value="(Trans)glycosidases"/>
    <property type="match status" value="1"/>
</dbReference>
<keyword evidence="6" id="KW-0624">Polysaccharide degradation</keyword>
<feature type="signal peptide" evidence="9">
    <location>
        <begin position="1"/>
        <end position="21"/>
    </location>
</feature>
<dbReference type="GO" id="GO:0006032">
    <property type="term" value="P:chitin catabolic process"/>
    <property type="evidence" value="ECO:0007669"/>
    <property type="project" value="UniProtKB-KW"/>
</dbReference>
<dbReference type="OrthoDB" id="73875at2759"/>
<evidence type="ECO:0000256" key="6">
    <source>
        <dbReference type="ARBA" id="ARBA00023326"/>
    </source>
</evidence>
<gene>
    <name evidence="11" type="ORF">PAXRUDRAFT_101882</name>
</gene>
<dbReference type="Proteomes" id="UP000054538">
    <property type="component" value="Unassembled WGS sequence"/>
</dbReference>
<evidence type="ECO:0000256" key="2">
    <source>
        <dbReference type="ARBA" id="ARBA00022801"/>
    </source>
</evidence>
<dbReference type="InterPro" id="IPR001579">
    <property type="entry name" value="Glyco_hydro_18_chit_AS"/>
</dbReference>
<keyword evidence="4" id="KW-0119">Carbohydrate metabolism</keyword>
<organism evidence="11 12">
    <name type="scientific">Paxillus rubicundulus Ve08.2h10</name>
    <dbReference type="NCBI Taxonomy" id="930991"/>
    <lineage>
        <taxon>Eukaryota</taxon>
        <taxon>Fungi</taxon>
        <taxon>Dikarya</taxon>
        <taxon>Basidiomycota</taxon>
        <taxon>Agaricomycotina</taxon>
        <taxon>Agaricomycetes</taxon>
        <taxon>Agaricomycetidae</taxon>
        <taxon>Boletales</taxon>
        <taxon>Paxilineae</taxon>
        <taxon>Paxillaceae</taxon>
        <taxon>Paxillus</taxon>
    </lineage>
</organism>
<evidence type="ECO:0000259" key="10">
    <source>
        <dbReference type="PROSITE" id="PS51910"/>
    </source>
</evidence>
<dbReference type="HOGENOM" id="CLU_086110_0_0_1"/>
<keyword evidence="12" id="KW-1185">Reference proteome</keyword>
<dbReference type="SMART" id="SM00636">
    <property type="entry name" value="Glyco_18"/>
    <property type="match status" value="1"/>
</dbReference>
<dbReference type="AlphaFoldDB" id="A0A0D0CIZ1"/>
<dbReference type="PROSITE" id="PS51910">
    <property type="entry name" value="GH18_2"/>
    <property type="match status" value="1"/>
</dbReference>
<keyword evidence="9" id="KW-0732">Signal</keyword>
<reference evidence="12" key="2">
    <citation type="submission" date="2015-01" db="EMBL/GenBank/DDBJ databases">
        <title>Evolutionary Origins and Diversification of the Mycorrhizal Mutualists.</title>
        <authorList>
            <consortium name="DOE Joint Genome Institute"/>
            <consortium name="Mycorrhizal Genomics Consortium"/>
            <person name="Kohler A."/>
            <person name="Kuo A."/>
            <person name="Nagy L.G."/>
            <person name="Floudas D."/>
            <person name="Copeland A."/>
            <person name="Barry K.W."/>
            <person name="Cichocki N."/>
            <person name="Veneault-Fourrey C."/>
            <person name="LaButti K."/>
            <person name="Lindquist E.A."/>
            <person name="Lipzen A."/>
            <person name="Lundell T."/>
            <person name="Morin E."/>
            <person name="Murat C."/>
            <person name="Riley R."/>
            <person name="Ohm R."/>
            <person name="Sun H."/>
            <person name="Tunlid A."/>
            <person name="Henrissat B."/>
            <person name="Grigoriev I.V."/>
            <person name="Hibbett D.S."/>
            <person name="Martin F."/>
        </authorList>
    </citation>
    <scope>NUCLEOTIDE SEQUENCE [LARGE SCALE GENOMIC DNA]</scope>
    <source>
        <strain evidence="12">Ve08.2h10</strain>
    </source>
</reference>
<dbReference type="InterPro" id="IPR011583">
    <property type="entry name" value="Chitinase_II/V-like_cat"/>
</dbReference>
<dbReference type="Gene3D" id="3.20.20.80">
    <property type="entry name" value="Glycosidases"/>
    <property type="match status" value="1"/>
</dbReference>
<feature type="chain" id="PRO_5002225269" evidence="9">
    <location>
        <begin position="22"/>
        <end position="282"/>
    </location>
</feature>
<dbReference type="PANTHER" id="PTHR11177:SF317">
    <property type="entry name" value="CHITINASE 12-RELATED"/>
    <property type="match status" value="1"/>
</dbReference>